<dbReference type="Proteomes" id="UP000034034">
    <property type="component" value="Chromosome"/>
</dbReference>
<dbReference type="PATRIC" id="fig|408015.6.peg.3411"/>
<dbReference type="InterPro" id="IPR050515">
    <property type="entry name" value="Beta-lactam/transpept"/>
</dbReference>
<dbReference type="SUPFAM" id="SSF56601">
    <property type="entry name" value="beta-lactamase/transpeptidase-like"/>
    <property type="match status" value="1"/>
</dbReference>
<accession>A0A0F7FWM9</accession>
<organism evidence="4 5">
    <name type="scientific">Streptomyces xiamenensis</name>
    <dbReference type="NCBI Taxonomy" id="408015"/>
    <lineage>
        <taxon>Bacteria</taxon>
        <taxon>Bacillati</taxon>
        <taxon>Actinomycetota</taxon>
        <taxon>Actinomycetes</taxon>
        <taxon>Kitasatosporales</taxon>
        <taxon>Streptomycetaceae</taxon>
        <taxon>Streptomyces</taxon>
    </lineage>
</organism>
<dbReference type="InterPro" id="IPR007887">
    <property type="entry name" value="MecA_N"/>
</dbReference>
<evidence type="ECO:0000259" key="2">
    <source>
        <dbReference type="Pfam" id="PF00905"/>
    </source>
</evidence>
<dbReference type="AlphaFoldDB" id="A0A0F7FWM9"/>
<gene>
    <name evidence="4" type="ORF">SXIM_33700</name>
</gene>
<feature type="region of interest" description="Disordered" evidence="1">
    <location>
        <begin position="91"/>
        <end position="111"/>
    </location>
</feature>
<dbReference type="KEGG" id="sxi:SXIM_33700"/>
<reference evidence="4" key="1">
    <citation type="submission" date="2019-08" db="EMBL/GenBank/DDBJ databases">
        <title>Complete genome sequence of a mangrove-derived Streptomyces xiamenensis.</title>
        <authorList>
            <person name="Xu J."/>
        </authorList>
    </citation>
    <scope>NUCLEOTIDE SEQUENCE</scope>
    <source>
        <strain evidence="4">318</strain>
    </source>
</reference>
<dbReference type="GO" id="GO:0008658">
    <property type="term" value="F:penicillin binding"/>
    <property type="evidence" value="ECO:0007669"/>
    <property type="project" value="InterPro"/>
</dbReference>
<dbReference type="InterPro" id="IPR012338">
    <property type="entry name" value="Beta-lactam/transpept-like"/>
</dbReference>
<dbReference type="Pfam" id="PF00905">
    <property type="entry name" value="Transpeptidase"/>
    <property type="match status" value="1"/>
</dbReference>
<dbReference type="HOGENOM" id="CLU_025328_0_0_11"/>
<dbReference type="GO" id="GO:0071972">
    <property type="term" value="F:peptidoglycan L,D-transpeptidase activity"/>
    <property type="evidence" value="ECO:0007669"/>
    <property type="project" value="TreeGrafter"/>
</dbReference>
<dbReference type="Gene3D" id="3.40.710.10">
    <property type="entry name" value="DD-peptidase/beta-lactamase superfamily"/>
    <property type="match status" value="1"/>
</dbReference>
<dbReference type="SUPFAM" id="SSF56519">
    <property type="entry name" value="Penicillin binding protein dimerisation domain"/>
    <property type="match status" value="1"/>
</dbReference>
<protein>
    <submittedName>
        <fullName evidence="4">Penicillin-binding protein</fullName>
    </submittedName>
</protein>
<dbReference type="PANTHER" id="PTHR30627">
    <property type="entry name" value="PEPTIDOGLYCAN D,D-TRANSPEPTIDASE"/>
    <property type="match status" value="1"/>
</dbReference>
<dbReference type="Gene3D" id="3.90.1310.10">
    <property type="entry name" value="Penicillin-binding protein 2a (Domain 2)"/>
    <property type="match status" value="1"/>
</dbReference>
<feature type="domain" description="Penicillin-binding protein transpeptidase" evidence="2">
    <location>
        <begin position="356"/>
        <end position="631"/>
    </location>
</feature>
<proteinExistence type="predicted"/>
<name>A0A0F7FWM9_9ACTN</name>
<dbReference type="Pfam" id="PF05223">
    <property type="entry name" value="MecA_N"/>
    <property type="match status" value="1"/>
</dbReference>
<keyword evidence="5" id="KW-1185">Reference proteome</keyword>
<evidence type="ECO:0000256" key="1">
    <source>
        <dbReference type="SAM" id="MobiDB-lite"/>
    </source>
</evidence>
<evidence type="ECO:0000313" key="4">
    <source>
        <dbReference type="EMBL" id="AKG44754.1"/>
    </source>
</evidence>
<dbReference type="PANTHER" id="PTHR30627:SF24">
    <property type="entry name" value="PENICILLIN-BINDING PROTEIN 4B"/>
    <property type="match status" value="1"/>
</dbReference>
<dbReference type="InterPro" id="IPR001460">
    <property type="entry name" value="PCN-bd_Tpept"/>
</dbReference>
<dbReference type="EMBL" id="CP009922">
    <property type="protein sequence ID" value="AKG44754.1"/>
    <property type="molecule type" value="Genomic_DNA"/>
</dbReference>
<dbReference type="GO" id="GO:0046677">
    <property type="term" value="P:response to antibiotic"/>
    <property type="evidence" value="ECO:0007669"/>
    <property type="project" value="InterPro"/>
</dbReference>
<evidence type="ECO:0000259" key="3">
    <source>
        <dbReference type="Pfam" id="PF05223"/>
    </source>
</evidence>
<dbReference type="InterPro" id="IPR036138">
    <property type="entry name" value="PBP_dimer_sf"/>
</dbReference>
<dbReference type="RefSeq" id="WP_107073936.1">
    <property type="nucleotide sequence ID" value="NZ_CP009922.3"/>
</dbReference>
<feature type="domain" description="NTF2-like N-terminal transpeptidase" evidence="3">
    <location>
        <begin position="42"/>
        <end position="165"/>
    </location>
</feature>
<sequence length="636" mass="65607">MTNRTYKRSGLLAFALVLVLLATAAVVLVLRRDDGGSPADRANAGAQRFLDAWAAGELERAAGYTDDPEAARSLLESVENNLRAEELTLGAPGEAVAANGGQDGREDGADGGDAWAVPFTVTFTLPGLGAWTYDTQAVLRPGGVDDGWQVTWESALVHPELAEGQTLVLSHGEAERAPVLAADGSELAGASTVWEVSVWPARLTDPPAAWAALDALDAGIDTDALADRVAEADPDEAVPVVTLRDSVFQEHAEDLRAAPGLQFAEGSRQLAHAARAVVGGVDGSGAGVSGLQERYDEQLAGTASAAVVIADRESGAALETLYEREGGEPGEPVTTTIDPAAQQAAEAALEDAGREGAIVAVRPSTGEVLAAADWPVDGFARSLTGQLAPGSTFKVVTAAALLEGGLTPGDVIGCPKYATVDGFRYENQNEFELGPDTTLHEAFTASCNTALIENRDRLANDSLHTTAQAFGIGTEWNVGASTYDGNVPVAENDNELAASLIGQARVQTSPLVMASVAATVADGTFRQPVLVPDAVTERHEAPATLDPQTVDGLRTMMRATVTEGSASALREVPGVPHGKTGTAEFENADGELSTNAWIIGYLGERDLAFAVVLEDGGSGGSDAGPVAAAFLNALDG</sequence>
<dbReference type="GO" id="GO:0005886">
    <property type="term" value="C:plasma membrane"/>
    <property type="evidence" value="ECO:0007669"/>
    <property type="project" value="TreeGrafter"/>
</dbReference>
<dbReference type="STRING" id="408015.SXIM_33700"/>
<evidence type="ECO:0000313" key="5">
    <source>
        <dbReference type="Proteomes" id="UP000034034"/>
    </source>
</evidence>
<dbReference type="GO" id="GO:0071555">
    <property type="term" value="P:cell wall organization"/>
    <property type="evidence" value="ECO:0007669"/>
    <property type="project" value="TreeGrafter"/>
</dbReference>